<reference evidence="1 2" key="1">
    <citation type="journal article" date="2019" name="Int. J. Syst. Evol. Microbiol.">
        <title>The Global Catalogue of Microorganisms (GCM) 10K type strain sequencing project: providing services to taxonomists for standard genome sequencing and annotation.</title>
        <authorList>
            <consortium name="The Broad Institute Genomics Platform"/>
            <consortium name="The Broad Institute Genome Sequencing Center for Infectious Disease"/>
            <person name="Wu L."/>
            <person name="Ma J."/>
        </authorList>
    </citation>
    <scope>NUCLEOTIDE SEQUENCE [LARGE SCALE GENOMIC DNA]</scope>
    <source>
        <strain evidence="1 2">JCM 3272</strain>
    </source>
</reference>
<sequence length="61" mass="7105">MRRTILDKPRARVFLPLTWGWGWAWACDTCQEGVDHYSPARAFAPNRDGAQLMADMHRCDR</sequence>
<comment type="caution">
    <text evidence="1">The sequence shown here is derived from an EMBL/GenBank/DDBJ whole genome shotgun (WGS) entry which is preliminary data.</text>
</comment>
<gene>
    <name evidence="1" type="ORF">GCM10010170_035090</name>
</gene>
<evidence type="ECO:0000313" key="1">
    <source>
        <dbReference type="EMBL" id="GAA2347451.1"/>
    </source>
</evidence>
<accession>A0ABN3GAC7</accession>
<dbReference type="EMBL" id="BAAARV010000025">
    <property type="protein sequence ID" value="GAA2347451.1"/>
    <property type="molecule type" value="Genomic_DNA"/>
</dbReference>
<keyword evidence="2" id="KW-1185">Reference proteome</keyword>
<organism evidence="1 2">
    <name type="scientific">Dactylosporangium salmoneum</name>
    <dbReference type="NCBI Taxonomy" id="53361"/>
    <lineage>
        <taxon>Bacteria</taxon>
        <taxon>Bacillati</taxon>
        <taxon>Actinomycetota</taxon>
        <taxon>Actinomycetes</taxon>
        <taxon>Micromonosporales</taxon>
        <taxon>Micromonosporaceae</taxon>
        <taxon>Dactylosporangium</taxon>
    </lineage>
</organism>
<dbReference type="RefSeq" id="WP_344613459.1">
    <property type="nucleotide sequence ID" value="NZ_BAAARV010000025.1"/>
</dbReference>
<protein>
    <submittedName>
        <fullName evidence="1">Uncharacterized protein</fullName>
    </submittedName>
</protein>
<dbReference type="Proteomes" id="UP001501444">
    <property type="component" value="Unassembled WGS sequence"/>
</dbReference>
<evidence type="ECO:0000313" key="2">
    <source>
        <dbReference type="Proteomes" id="UP001501444"/>
    </source>
</evidence>
<proteinExistence type="predicted"/>
<name>A0ABN3GAC7_9ACTN</name>